<evidence type="ECO:0000313" key="2">
    <source>
        <dbReference type="Proteomes" id="UP001631993"/>
    </source>
</evidence>
<accession>A0ABW9IXT4</accession>
<reference evidence="1 2" key="1">
    <citation type="submission" date="2024-12" db="EMBL/GenBank/DDBJ databases">
        <title>Forecasting of Potato common scab and diversities of Pathogenic streptomyces spp. in china.</title>
        <authorList>
            <person name="Handique U."/>
            <person name="Wu J."/>
        </authorList>
    </citation>
    <scope>NUCLEOTIDE SEQUENCE [LARGE SCALE GENOMIC DNA]</scope>
    <source>
        <strain evidence="1 2">ZRIMU1585</strain>
    </source>
</reference>
<keyword evidence="2" id="KW-1185">Reference proteome</keyword>
<dbReference type="Proteomes" id="UP001631993">
    <property type="component" value="Unassembled WGS sequence"/>
</dbReference>
<gene>
    <name evidence="1" type="ORF">ACKI1S_42685</name>
</gene>
<proteinExistence type="predicted"/>
<dbReference type="EMBL" id="JBJVNE010000032">
    <property type="protein sequence ID" value="MFM9652796.1"/>
    <property type="molecule type" value="Genomic_DNA"/>
</dbReference>
<sequence length="55" mass="6342">MAARYRTSPATVRWWRQVGNYGPQGIKVGRRVLYSLANCEEFERQAQLDQAKTLA</sequence>
<evidence type="ECO:0008006" key="3">
    <source>
        <dbReference type="Google" id="ProtNLM"/>
    </source>
</evidence>
<dbReference type="RefSeq" id="WP_409097789.1">
    <property type="nucleotide sequence ID" value="NZ_JBJVND010000044.1"/>
</dbReference>
<organism evidence="1 2">
    <name type="scientific">Streptomyces galilaeus</name>
    <dbReference type="NCBI Taxonomy" id="33899"/>
    <lineage>
        <taxon>Bacteria</taxon>
        <taxon>Bacillati</taxon>
        <taxon>Actinomycetota</taxon>
        <taxon>Actinomycetes</taxon>
        <taxon>Kitasatosporales</taxon>
        <taxon>Streptomycetaceae</taxon>
        <taxon>Streptomyces</taxon>
    </lineage>
</organism>
<protein>
    <recommendedName>
        <fullName evidence="3">DNA-binding protein</fullName>
    </recommendedName>
</protein>
<dbReference type="SUPFAM" id="SSF46955">
    <property type="entry name" value="Putative DNA-binding domain"/>
    <property type="match status" value="1"/>
</dbReference>
<comment type="caution">
    <text evidence="1">The sequence shown here is derived from an EMBL/GenBank/DDBJ whole genome shotgun (WGS) entry which is preliminary data.</text>
</comment>
<name>A0ABW9IXT4_STRGJ</name>
<evidence type="ECO:0000313" key="1">
    <source>
        <dbReference type="EMBL" id="MFM9652796.1"/>
    </source>
</evidence>
<dbReference type="InterPro" id="IPR009061">
    <property type="entry name" value="DNA-bd_dom_put_sf"/>
</dbReference>